<gene>
    <name evidence="1" type="ORF">FCALED_LOCUS7143</name>
</gene>
<organism evidence="1 2">
    <name type="scientific">Funneliformis caledonium</name>
    <dbReference type="NCBI Taxonomy" id="1117310"/>
    <lineage>
        <taxon>Eukaryota</taxon>
        <taxon>Fungi</taxon>
        <taxon>Fungi incertae sedis</taxon>
        <taxon>Mucoromycota</taxon>
        <taxon>Glomeromycotina</taxon>
        <taxon>Glomeromycetes</taxon>
        <taxon>Glomerales</taxon>
        <taxon>Glomeraceae</taxon>
        <taxon>Funneliformis</taxon>
    </lineage>
</organism>
<dbReference type="AlphaFoldDB" id="A0A9N9BPV4"/>
<reference evidence="1" key="1">
    <citation type="submission" date="2021-06" db="EMBL/GenBank/DDBJ databases">
        <authorList>
            <person name="Kallberg Y."/>
            <person name="Tangrot J."/>
            <person name="Rosling A."/>
        </authorList>
    </citation>
    <scope>NUCLEOTIDE SEQUENCE</scope>
    <source>
        <strain evidence="1">UK204</strain>
    </source>
</reference>
<dbReference type="Proteomes" id="UP000789570">
    <property type="component" value="Unassembled WGS sequence"/>
</dbReference>
<feature type="non-terminal residue" evidence="1">
    <location>
        <position position="190"/>
    </location>
</feature>
<accession>A0A9N9BPV4</accession>
<comment type="caution">
    <text evidence="1">The sequence shown here is derived from an EMBL/GenBank/DDBJ whole genome shotgun (WGS) entry which is preliminary data.</text>
</comment>
<protein>
    <submittedName>
        <fullName evidence="1">316_t:CDS:1</fullName>
    </submittedName>
</protein>
<name>A0A9N9BPV4_9GLOM</name>
<evidence type="ECO:0000313" key="2">
    <source>
        <dbReference type="Proteomes" id="UP000789570"/>
    </source>
</evidence>
<dbReference type="OrthoDB" id="2441216at2759"/>
<proteinExistence type="predicted"/>
<sequence>MLETYPYLERRPDTTSTSIAKHFATCVVKPVIGCLAIPIVFNEIPIHNPNNVEALKISDHDPIFKDTYCKTRHYPYNSSTLDFLSNKTSLFLLKYFCSIFQNQNNSIPLYTDEKKKKLKGYKLATLGKEVDLRYLSTAYSTSRPSQSGLCDCCRLQLNNDDVVPLTCGHGYHSTCYSRRCIYCENFYKNG</sequence>
<keyword evidence="2" id="KW-1185">Reference proteome</keyword>
<evidence type="ECO:0000313" key="1">
    <source>
        <dbReference type="EMBL" id="CAG8571972.1"/>
    </source>
</evidence>
<dbReference type="EMBL" id="CAJVPQ010001832">
    <property type="protein sequence ID" value="CAG8571972.1"/>
    <property type="molecule type" value="Genomic_DNA"/>
</dbReference>